<dbReference type="InterPro" id="IPR018779">
    <property type="entry name" value="RecJ_C"/>
</dbReference>
<dbReference type="SUPFAM" id="SSF64182">
    <property type="entry name" value="DHH phosphoesterases"/>
    <property type="match status" value="1"/>
</dbReference>
<feature type="domain" description="RecJ OB" evidence="9">
    <location>
        <begin position="456"/>
        <end position="562"/>
    </location>
</feature>
<gene>
    <name evidence="10" type="ORF">HMPREF1015_00392</name>
</gene>
<evidence type="ECO:0000256" key="5">
    <source>
        <dbReference type="ARBA" id="ARBA00022839"/>
    </source>
</evidence>
<dbReference type="InterPro" id="IPR041122">
    <property type="entry name" value="RecJ_OB"/>
</dbReference>
<dbReference type="PANTHER" id="PTHR30255">
    <property type="entry name" value="SINGLE-STRANDED-DNA-SPECIFIC EXONUCLEASE RECJ"/>
    <property type="match status" value="1"/>
</dbReference>
<dbReference type="RefSeq" id="WP_003355483.1">
    <property type="nucleotide sequence ID" value="NZ_JH414764.1"/>
</dbReference>
<dbReference type="Gene3D" id="3.90.1640.30">
    <property type="match status" value="1"/>
</dbReference>
<organism evidence="10 11">
    <name type="scientific">Bacillus smithii 7_3_47FAA</name>
    <dbReference type="NCBI Taxonomy" id="665952"/>
    <lineage>
        <taxon>Bacteria</taxon>
        <taxon>Bacillati</taxon>
        <taxon>Bacillota</taxon>
        <taxon>Bacilli</taxon>
        <taxon>Bacillales</taxon>
        <taxon>Bacillaceae</taxon>
        <taxon>Bacillus</taxon>
    </lineage>
</organism>
<dbReference type="PANTHER" id="PTHR30255:SF2">
    <property type="entry name" value="SINGLE-STRANDED-DNA-SPECIFIC EXONUCLEASE RECJ"/>
    <property type="match status" value="1"/>
</dbReference>
<protein>
    <recommendedName>
        <fullName evidence="2">Single-stranded-DNA-specific exonuclease RecJ</fullName>
    </recommendedName>
</protein>
<evidence type="ECO:0000256" key="2">
    <source>
        <dbReference type="ARBA" id="ARBA00019841"/>
    </source>
</evidence>
<evidence type="ECO:0000259" key="6">
    <source>
        <dbReference type="Pfam" id="PF01368"/>
    </source>
</evidence>
<dbReference type="PATRIC" id="fig|665952.3.peg.3302"/>
<comment type="caution">
    <text evidence="10">The sequence shown here is derived from an EMBL/GenBank/DDBJ whole genome shotgun (WGS) entry which is preliminary data.</text>
</comment>
<keyword evidence="5 10" id="KW-0269">Exonuclease</keyword>
<dbReference type="InterPro" id="IPR004610">
    <property type="entry name" value="RecJ"/>
</dbReference>
<dbReference type="Pfam" id="PF10141">
    <property type="entry name" value="ssDNA-exonuc_C"/>
    <property type="match status" value="1"/>
</dbReference>
<keyword evidence="3" id="KW-0540">Nuclease</keyword>
<dbReference type="Pfam" id="PF02272">
    <property type="entry name" value="DHHA1"/>
    <property type="match status" value="1"/>
</dbReference>
<dbReference type="HOGENOM" id="CLU_009736_2_1_9"/>
<dbReference type="Pfam" id="PF01368">
    <property type="entry name" value="DHH"/>
    <property type="match status" value="1"/>
</dbReference>
<evidence type="ECO:0000313" key="10">
    <source>
        <dbReference type="EMBL" id="EHL73339.1"/>
    </source>
</evidence>
<feature type="domain" description="DDH" evidence="6">
    <location>
        <begin position="83"/>
        <end position="227"/>
    </location>
</feature>
<keyword evidence="4" id="KW-0378">Hydrolase</keyword>
<dbReference type="Proteomes" id="UP000011747">
    <property type="component" value="Unassembled WGS sequence"/>
</dbReference>
<dbReference type="InterPro" id="IPR038763">
    <property type="entry name" value="DHH_sf"/>
</dbReference>
<dbReference type="GO" id="GO:0006310">
    <property type="term" value="P:DNA recombination"/>
    <property type="evidence" value="ECO:0007669"/>
    <property type="project" value="InterPro"/>
</dbReference>
<dbReference type="Pfam" id="PF17768">
    <property type="entry name" value="RecJ_OB"/>
    <property type="match status" value="1"/>
</dbReference>
<dbReference type="GO" id="GO:0006281">
    <property type="term" value="P:DNA repair"/>
    <property type="evidence" value="ECO:0007669"/>
    <property type="project" value="InterPro"/>
</dbReference>
<dbReference type="GO" id="GO:0003676">
    <property type="term" value="F:nucleic acid binding"/>
    <property type="evidence" value="ECO:0007669"/>
    <property type="project" value="InterPro"/>
</dbReference>
<dbReference type="AlphaFoldDB" id="G9QQ25"/>
<dbReference type="EMBL" id="ACWF01000158">
    <property type="protein sequence ID" value="EHL73339.1"/>
    <property type="molecule type" value="Genomic_DNA"/>
</dbReference>
<reference evidence="10 11" key="1">
    <citation type="submission" date="2011-09" db="EMBL/GenBank/DDBJ databases">
        <title>The Genome Sequence of Bacillus smithii 7_3_47FAA.</title>
        <authorList>
            <consortium name="The Broad Institute Genome Sequencing Platform"/>
            <person name="Earl A."/>
            <person name="Ward D."/>
            <person name="Feldgarden M."/>
            <person name="Gevers D."/>
            <person name="Daigneault M."/>
            <person name="Strauss J."/>
            <person name="Allen-Vercoe E."/>
            <person name="Young S.K."/>
            <person name="Zeng Q."/>
            <person name="Gargeya S."/>
            <person name="Fitzgerald M."/>
            <person name="Haas B."/>
            <person name="Abouelleil A."/>
            <person name="Alvarado L."/>
            <person name="Arachchi H.M."/>
            <person name="Berlin A."/>
            <person name="Brown A."/>
            <person name="Chapman S.B."/>
            <person name="Chen Z."/>
            <person name="Dunbar C."/>
            <person name="Freedman E."/>
            <person name="Gearin G."/>
            <person name="Goldberg J."/>
            <person name="Griggs A."/>
            <person name="Gujja S."/>
            <person name="Heiman D."/>
            <person name="Howarth C."/>
            <person name="Larson L."/>
            <person name="Lui A."/>
            <person name="MacDonald P.J.P."/>
            <person name="Montmayeur A."/>
            <person name="Murphy C."/>
            <person name="Neiman D."/>
            <person name="Pearson M."/>
            <person name="Priest M."/>
            <person name="Roberts A."/>
            <person name="Saif S."/>
            <person name="Shea T."/>
            <person name="Shenoy N."/>
            <person name="Sisk P."/>
            <person name="Stolte C."/>
            <person name="Sykes S."/>
            <person name="Wortman J."/>
            <person name="Nusbaum C."/>
            <person name="Birren B."/>
        </authorList>
    </citation>
    <scope>NUCLEOTIDE SEQUENCE [LARGE SCALE GENOMIC DNA]</scope>
    <source>
        <strain evidence="10 11">7_3_47FAA</strain>
    </source>
</reference>
<feature type="domain" description="DHHA1" evidence="7">
    <location>
        <begin position="348"/>
        <end position="442"/>
    </location>
</feature>
<dbReference type="GO" id="GO:0008409">
    <property type="term" value="F:5'-3' exonuclease activity"/>
    <property type="evidence" value="ECO:0007669"/>
    <property type="project" value="InterPro"/>
</dbReference>
<dbReference type="InterPro" id="IPR001667">
    <property type="entry name" value="DDH_dom"/>
</dbReference>
<comment type="similarity">
    <text evidence="1">Belongs to the RecJ family.</text>
</comment>
<dbReference type="NCBIfam" id="TIGR00644">
    <property type="entry name" value="recJ"/>
    <property type="match status" value="1"/>
</dbReference>
<dbReference type="InterPro" id="IPR003156">
    <property type="entry name" value="DHHA1_dom"/>
</dbReference>
<dbReference type="InterPro" id="IPR051673">
    <property type="entry name" value="SSDNA_exonuclease_RecJ"/>
</dbReference>
<evidence type="ECO:0000313" key="11">
    <source>
        <dbReference type="Proteomes" id="UP000011747"/>
    </source>
</evidence>
<sequence>MLKPKTRWIVRKHLSDETVRTLSNELAISPLLAELLVNRGITEVESARCFLFDKGESFHDPFLLKDMDKAVRRIKEAIKNEENILVYGDYDADGVTSTSVMVTALQDLGANVDYYIPNRFTEGYGPNENAFRLAKSRDIHLIITVDTGIAAVKEVALAKELGMDVIITDHHEPGPVIPEAFAVIHPKHPEGNYPFPYLAGVGVAFKTAHALYGELPENLLDLAAIGTVADLVPLLGENRSLVKAGLKKLQQTSCLGIQAICRLNGVSLEEINEDTIGYMIAPRLNAAGRLDSAYPAVDLLLAEDQETALSIAEEINRMNADRQQMVNEMTKEAVEIVETSYPPDRNPVLVIGKEGWNPGVIGIAASRLVEKYYRPVIILSFDRESGLAKGSARSIQGFNLFDSLSECRDLLPHFGGHTMAAGMTMKIEDVDRLRSRMIELAEEQLNEEDFIPQTEVDMAINLEDAELSMIEELQLLAPFGTENPKPTFLLGDLAFRNMRKIGADQSHLKMQLASGDASLDAIGFGMGEMADHIAPQSKVSVIGELGINEWNHIKKPQIVLQDIQVKEWQLFDVRGMRQLDKWMDLVPDDRILIVFHEDTIARLRLQPLEKDLVVVSNLEVAANLDISGRNIVFMDLPPKKEYMEILLSHKSPDRIYAHFYQEKQHYFSTVPTREHFKWYYAFLLKQKTFDLKRYSGDLAKYRGWSKETIEFMSRVFLELGFVTIEDGLISLNEAPAKRDLSESKAYREKQEQYQIENELLYSNYEQLRDWFNQYFYLSQNHEEETKTWI</sequence>
<evidence type="ECO:0000256" key="1">
    <source>
        <dbReference type="ARBA" id="ARBA00005915"/>
    </source>
</evidence>
<evidence type="ECO:0000259" key="7">
    <source>
        <dbReference type="Pfam" id="PF02272"/>
    </source>
</evidence>
<accession>G9QQ25</accession>
<name>G9QQ25_9BACI</name>
<evidence type="ECO:0000259" key="8">
    <source>
        <dbReference type="Pfam" id="PF10141"/>
    </source>
</evidence>
<evidence type="ECO:0000256" key="4">
    <source>
        <dbReference type="ARBA" id="ARBA00022801"/>
    </source>
</evidence>
<evidence type="ECO:0000259" key="9">
    <source>
        <dbReference type="Pfam" id="PF17768"/>
    </source>
</evidence>
<feature type="domain" description="Single-stranded-DNA-specific exonuclease RecJ C-terminal" evidence="8">
    <location>
        <begin position="569"/>
        <end position="771"/>
    </location>
</feature>
<evidence type="ECO:0000256" key="3">
    <source>
        <dbReference type="ARBA" id="ARBA00022722"/>
    </source>
</evidence>
<dbReference type="Gene3D" id="3.10.310.30">
    <property type="match status" value="1"/>
</dbReference>
<proteinExistence type="inferred from homology"/>
<keyword evidence="11" id="KW-1185">Reference proteome</keyword>